<evidence type="ECO:0000313" key="2">
    <source>
        <dbReference type="EMBL" id="CAG8781477.1"/>
    </source>
</evidence>
<organism evidence="2 3">
    <name type="scientific">Cetraspora pellucida</name>
    <dbReference type="NCBI Taxonomy" id="1433469"/>
    <lineage>
        <taxon>Eukaryota</taxon>
        <taxon>Fungi</taxon>
        <taxon>Fungi incertae sedis</taxon>
        <taxon>Mucoromycota</taxon>
        <taxon>Glomeromycotina</taxon>
        <taxon>Glomeromycetes</taxon>
        <taxon>Diversisporales</taxon>
        <taxon>Gigasporaceae</taxon>
        <taxon>Cetraspora</taxon>
    </lineage>
</organism>
<dbReference type="AlphaFoldDB" id="A0A9N9JKX3"/>
<reference evidence="2" key="1">
    <citation type="submission" date="2021-06" db="EMBL/GenBank/DDBJ databases">
        <authorList>
            <person name="Kallberg Y."/>
            <person name="Tangrot J."/>
            <person name="Rosling A."/>
        </authorList>
    </citation>
    <scope>NUCLEOTIDE SEQUENCE</scope>
    <source>
        <strain evidence="2">FL966</strain>
    </source>
</reference>
<gene>
    <name evidence="2" type="ORF">CPELLU_LOCUS16415</name>
</gene>
<sequence length="41" mass="4668">TIKKPLQESTNNNLTEDSNSVQDIVLNKEDSLQEESEISNY</sequence>
<name>A0A9N9JKX3_9GLOM</name>
<evidence type="ECO:0000256" key="1">
    <source>
        <dbReference type="SAM" id="MobiDB-lite"/>
    </source>
</evidence>
<accession>A0A9N9JKX3</accession>
<protein>
    <submittedName>
        <fullName evidence="2">10657_t:CDS:1</fullName>
    </submittedName>
</protein>
<keyword evidence="3" id="KW-1185">Reference proteome</keyword>
<feature type="non-terminal residue" evidence="2">
    <location>
        <position position="1"/>
    </location>
</feature>
<feature type="compositionally biased region" description="Polar residues" evidence="1">
    <location>
        <begin position="7"/>
        <end position="22"/>
    </location>
</feature>
<dbReference type="Proteomes" id="UP000789759">
    <property type="component" value="Unassembled WGS sequence"/>
</dbReference>
<proteinExistence type="predicted"/>
<feature type="region of interest" description="Disordered" evidence="1">
    <location>
        <begin position="1"/>
        <end position="22"/>
    </location>
</feature>
<evidence type="ECO:0000313" key="3">
    <source>
        <dbReference type="Proteomes" id="UP000789759"/>
    </source>
</evidence>
<comment type="caution">
    <text evidence="2">The sequence shown here is derived from an EMBL/GenBank/DDBJ whole genome shotgun (WGS) entry which is preliminary data.</text>
</comment>
<dbReference type="EMBL" id="CAJVQA010024195">
    <property type="protein sequence ID" value="CAG8781477.1"/>
    <property type="molecule type" value="Genomic_DNA"/>
</dbReference>
<dbReference type="OrthoDB" id="10479313at2759"/>